<reference evidence="5" key="1">
    <citation type="submission" date="2023-11" db="EMBL/GenBank/DDBJ databases">
        <title>Genome assemblies of two species of porcelain crab, Petrolisthes cinctipes and Petrolisthes manimaculis (Anomura: Porcellanidae).</title>
        <authorList>
            <person name="Angst P."/>
        </authorList>
    </citation>
    <scope>NUCLEOTIDE SEQUENCE</scope>
    <source>
        <strain evidence="5">PB745_02</strain>
        <tissue evidence="5">Gill</tissue>
    </source>
</reference>
<sequence length="598" mass="67951">MDSTFQSKEVDAYEQDNMEHDEENHNASAKSGAKYRASIHHQGIYTEGPEKMFSLTSNDSSDEKQESFSPQQYETNTVTADHHQPDKAENRGTELSSTLIEPFQEDEICGMKKKYYGTKSDKKEKVIILVGATGSGKTTLVNFIANYFQGNKKADGELVHVARCSNDDHSFTKTITAYTFCDHQDHTPITVIDTPGLDDSSGAEIRDHVLSIKTFLANIASHDYEIHAIGFVAQAHLVRLTSSERLVMNHVSTLFGEASGDHILTFITFGDSQSNPPIVEAMAYYGVKCKLFLRFNNSILTMKTGDEIDELDQIYWNMGSKSWKKCMKVLEEMPPLSVHTMKTLQHSVYVSQIYDSVKKNLKSELKAFINTTNIHKGMMNKDAINVCESVWQLAIVVNYHSNKQSNKTHFVDTLLHYTKEVCQEARANEYNCVKLLSLAPSRELVNKGVGILEYNAPVYNIFLQQQHNYAEKPPLTGRSISLYCKNCKDIHQLKRKDESQYSYSSKDLNVTYTCSSCQCEGNVHTDDQRYFDTQKPKTWSLIKKASDWFHDKAKTDSRELVVELTHNCILQLAQSNVSQTIKDNSISRFYQLKLRVTE</sequence>
<keyword evidence="6" id="KW-1185">Reference proteome</keyword>
<name>A0AAE1P351_9EUCA</name>
<dbReference type="InterPro" id="IPR027417">
    <property type="entry name" value="P-loop_NTPase"/>
</dbReference>
<feature type="domain" description="AIG1-type G" evidence="4">
    <location>
        <begin position="127"/>
        <end position="272"/>
    </location>
</feature>
<dbReference type="GO" id="GO:0005525">
    <property type="term" value="F:GTP binding"/>
    <property type="evidence" value="ECO:0007669"/>
    <property type="project" value="InterPro"/>
</dbReference>
<evidence type="ECO:0000256" key="1">
    <source>
        <dbReference type="ARBA" id="ARBA00008535"/>
    </source>
</evidence>
<feature type="compositionally biased region" description="Basic and acidic residues" evidence="3">
    <location>
        <begin position="80"/>
        <end position="92"/>
    </location>
</feature>
<gene>
    <name evidence="5" type="ORF">Pmani_027918</name>
</gene>
<comment type="caution">
    <text evidence="5">The sequence shown here is derived from an EMBL/GenBank/DDBJ whole genome shotgun (WGS) entry which is preliminary data.</text>
</comment>
<feature type="region of interest" description="Disordered" evidence="3">
    <location>
        <begin position="1"/>
        <end position="94"/>
    </location>
</feature>
<accession>A0AAE1P351</accession>
<evidence type="ECO:0000256" key="3">
    <source>
        <dbReference type="SAM" id="MobiDB-lite"/>
    </source>
</evidence>
<comment type="similarity">
    <text evidence="1">Belongs to the TRAFAC class TrmE-Era-EngA-EngB-Septin-like GTPase superfamily. AIG1/Toc34/Toc159-like paraseptin GTPase family. IAN subfamily.</text>
</comment>
<dbReference type="Proteomes" id="UP001292094">
    <property type="component" value="Unassembled WGS sequence"/>
</dbReference>
<protein>
    <recommendedName>
        <fullName evidence="4">AIG1-type G domain-containing protein</fullName>
    </recommendedName>
</protein>
<evidence type="ECO:0000259" key="4">
    <source>
        <dbReference type="Pfam" id="PF04548"/>
    </source>
</evidence>
<feature type="compositionally biased region" description="Polar residues" evidence="3">
    <location>
        <begin position="67"/>
        <end position="79"/>
    </location>
</feature>
<dbReference type="PANTHER" id="PTHR32046">
    <property type="entry name" value="G DOMAIN-CONTAINING PROTEIN"/>
    <property type="match status" value="1"/>
</dbReference>
<dbReference type="InterPro" id="IPR006703">
    <property type="entry name" value="G_AIG1"/>
</dbReference>
<feature type="compositionally biased region" description="Acidic residues" evidence="3">
    <location>
        <begin position="12"/>
        <end position="21"/>
    </location>
</feature>
<dbReference type="PANTHER" id="PTHR32046:SF11">
    <property type="entry name" value="IMMUNE-ASSOCIATED NUCLEOTIDE-BINDING PROTEIN 10-LIKE"/>
    <property type="match status" value="1"/>
</dbReference>
<dbReference type="AlphaFoldDB" id="A0AAE1P351"/>
<evidence type="ECO:0000313" key="6">
    <source>
        <dbReference type="Proteomes" id="UP001292094"/>
    </source>
</evidence>
<proteinExistence type="inferred from homology"/>
<dbReference type="Pfam" id="PF04548">
    <property type="entry name" value="AIG1"/>
    <property type="match status" value="1"/>
</dbReference>
<evidence type="ECO:0000256" key="2">
    <source>
        <dbReference type="ARBA" id="ARBA00022741"/>
    </source>
</evidence>
<dbReference type="Gene3D" id="3.40.50.300">
    <property type="entry name" value="P-loop containing nucleotide triphosphate hydrolases"/>
    <property type="match status" value="1"/>
</dbReference>
<organism evidence="5 6">
    <name type="scientific">Petrolisthes manimaculis</name>
    <dbReference type="NCBI Taxonomy" id="1843537"/>
    <lineage>
        <taxon>Eukaryota</taxon>
        <taxon>Metazoa</taxon>
        <taxon>Ecdysozoa</taxon>
        <taxon>Arthropoda</taxon>
        <taxon>Crustacea</taxon>
        <taxon>Multicrustacea</taxon>
        <taxon>Malacostraca</taxon>
        <taxon>Eumalacostraca</taxon>
        <taxon>Eucarida</taxon>
        <taxon>Decapoda</taxon>
        <taxon>Pleocyemata</taxon>
        <taxon>Anomura</taxon>
        <taxon>Galatheoidea</taxon>
        <taxon>Porcellanidae</taxon>
        <taxon>Petrolisthes</taxon>
    </lineage>
</organism>
<keyword evidence="2" id="KW-0547">Nucleotide-binding</keyword>
<evidence type="ECO:0000313" key="5">
    <source>
        <dbReference type="EMBL" id="KAK4299846.1"/>
    </source>
</evidence>
<dbReference type="SUPFAM" id="SSF52540">
    <property type="entry name" value="P-loop containing nucleoside triphosphate hydrolases"/>
    <property type="match status" value="1"/>
</dbReference>
<dbReference type="EMBL" id="JAWZYT010003166">
    <property type="protein sequence ID" value="KAK4299846.1"/>
    <property type="molecule type" value="Genomic_DNA"/>
</dbReference>